<keyword evidence="4" id="KW-1185">Reference proteome</keyword>
<feature type="coiled-coil region" evidence="1">
    <location>
        <begin position="92"/>
        <end position="119"/>
    </location>
</feature>
<evidence type="ECO:0000256" key="1">
    <source>
        <dbReference type="SAM" id="Coils"/>
    </source>
</evidence>
<gene>
    <name evidence="3" type="ORF">NDU88_002626</name>
</gene>
<sequence length="195" mass="20948">MTRCPRRDPLGSMLARRAPPRGIARSCGMPARARSSMLLTRPGGPTPGHCSDGGGAAQHQQLAICSNLLDGDTSERQVSEAEDKQVIASGAQKQNEKSLTALQAKAEDLEARSHQNSREIVGLAESTNVGNMQTVECLLIGLMRREHFSDIFVVEHAHCLLAPHPVPGTRPGPIIARLFNYQSAVPVRGTANTQL</sequence>
<evidence type="ECO:0000313" key="3">
    <source>
        <dbReference type="EMBL" id="KAJ1215016.1"/>
    </source>
</evidence>
<feature type="region of interest" description="Disordered" evidence="2">
    <location>
        <begin position="1"/>
        <end position="28"/>
    </location>
</feature>
<proteinExistence type="predicted"/>
<comment type="caution">
    <text evidence="3">The sequence shown here is derived from an EMBL/GenBank/DDBJ whole genome shotgun (WGS) entry which is preliminary data.</text>
</comment>
<name>A0AAV7WQ16_PLEWA</name>
<reference evidence="3" key="1">
    <citation type="journal article" date="2022" name="bioRxiv">
        <title>Sequencing and chromosome-scale assembly of the giantPleurodeles waltlgenome.</title>
        <authorList>
            <person name="Brown T."/>
            <person name="Elewa A."/>
            <person name="Iarovenko S."/>
            <person name="Subramanian E."/>
            <person name="Araus A.J."/>
            <person name="Petzold A."/>
            <person name="Susuki M."/>
            <person name="Suzuki K.-i.T."/>
            <person name="Hayashi T."/>
            <person name="Toyoda A."/>
            <person name="Oliveira C."/>
            <person name="Osipova E."/>
            <person name="Leigh N.D."/>
            <person name="Simon A."/>
            <person name="Yun M.H."/>
        </authorList>
    </citation>
    <scope>NUCLEOTIDE SEQUENCE</scope>
    <source>
        <strain evidence="3">20211129_DDA</strain>
        <tissue evidence="3">Liver</tissue>
    </source>
</reference>
<dbReference type="EMBL" id="JANPWB010000001">
    <property type="protein sequence ID" value="KAJ1215016.1"/>
    <property type="molecule type" value="Genomic_DNA"/>
</dbReference>
<evidence type="ECO:0000313" key="4">
    <source>
        <dbReference type="Proteomes" id="UP001066276"/>
    </source>
</evidence>
<protein>
    <submittedName>
        <fullName evidence="3">Uncharacterized protein</fullName>
    </submittedName>
</protein>
<accession>A0AAV7WQ16</accession>
<dbReference type="AlphaFoldDB" id="A0AAV7WQ16"/>
<evidence type="ECO:0000256" key="2">
    <source>
        <dbReference type="SAM" id="MobiDB-lite"/>
    </source>
</evidence>
<organism evidence="3 4">
    <name type="scientific">Pleurodeles waltl</name>
    <name type="common">Iberian ribbed newt</name>
    <dbReference type="NCBI Taxonomy" id="8319"/>
    <lineage>
        <taxon>Eukaryota</taxon>
        <taxon>Metazoa</taxon>
        <taxon>Chordata</taxon>
        <taxon>Craniata</taxon>
        <taxon>Vertebrata</taxon>
        <taxon>Euteleostomi</taxon>
        <taxon>Amphibia</taxon>
        <taxon>Batrachia</taxon>
        <taxon>Caudata</taxon>
        <taxon>Salamandroidea</taxon>
        <taxon>Salamandridae</taxon>
        <taxon>Pleurodelinae</taxon>
        <taxon>Pleurodeles</taxon>
    </lineage>
</organism>
<dbReference type="Proteomes" id="UP001066276">
    <property type="component" value="Chromosome 1_1"/>
</dbReference>
<keyword evidence="1" id="KW-0175">Coiled coil</keyword>